<name>A0A2P6MGR9_ALKUR</name>
<dbReference type="GO" id="GO:0006282">
    <property type="term" value="P:regulation of DNA repair"/>
    <property type="evidence" value="ECO:0007669"/>
    <property type="project" value="UniProtKB-UniRule"/>
</dbReference>
<evidence type="ECO:0000313" key="10">
    <source>
        <dbReference type="Proteomes" id="UP000243650"/>
    </source>
</evidence>
<dbReference type="PANTHER" id="PTHR33602">
    <property type="entry name" value="REGULATORY PROTEIN RECX FAMILY PROTEIN"/>
    <property type="match status" value="1"/>
</dbReference>
<dbReference type="OrthoDB" id="5421057at2"/>
<evidence type="ECO:0000256" key="3">
    <source>
        <dbReference type="ARBA" id="ARBA00018111"/>
    </source>
</evidence>
<gene>
    <name evidence="5" type="primary">recX</name>
    <name evidence="9" type="ORF">C6I21_09975</name>
</gene>
<comment type="similarity">
    <text evidence="2 5">Belongs to the RecX family.</text>
</comment>
<dbReference type="InterPro" id="IPR053925">
    <property type="entry name" value="RecX_HTH_3rd"/>
</dbReference>
<evidence type="ECO:0000256" key="1">
    <source>
        <dbReference type="ARBA" id="ARBA00004496"/>
    </source>
</evidence>
<comment type="function">
    <text evidence="5">Modulates RecA activity.</text>
</comment>
<dbReference type="Pfam" id="PF21982">
    <property type="entry name" value="RecX_HTH1"/>
    <property type="match status" value="1"/>
</dbReference>
<comment type="caution">
    <text evidence="9">The sequence shown here is derived from an EMBL/GenBank/DDBJ whole genome shotgun (WGS) entry which is preliminary data.</text>
</comment>
<evidence type="ECO:0000259" key="8">
    <source>
        <dbReference type="Pfam" id="PF21982"/>
    </source>
</evidence>
<dbReference type="Gene3D" id="1.10.10.10">
    <property type="entry name" value="Winged helix-like DNA-binding domain superfamily/Winged helix DNA-binding domain"/>
    <property type="match status" value="4"/>
</dbReference>
<evidence type="ECO:0000259" key="6">
    <source>
        <dbReference type="Pfam" id="PF02631"/>
    </source>
</evidence>
<dbReference type="HAMAP" id="MF_01114">
    <property type="entry name" value="RecX"/>
    <property type="match status" value="1"/>
</dbReference>
<dbReference type="AlphaFoldDB" id="A0A2P6MGR9"/>
<evidence type="ECO:0000256" key="5">
    <source>
        <dbReference type="HAMAP-Rule" id="MF_01114"/>
    </source>
</evidence>
<protein>
    <recommendedName>
        <fullName evidence="3 5">Regulatory protein RecX</fullName>
    </recommendedName>
</protein>
<feature type="domain" description="RecX first three-helical" evidence="8">
    <location>
        <begin position="88"/>
        <end position="127"/>
    </location>
</feature>
<feature type="domain" description="RecX third three-helical" evidence="7">
    <location>
        <begin position="240"/>
        <end position="283"/>
    </location>
</feature>
<dbReference type="InterPro" id="IPR053924">
    <property type="entry name" value="RecX_HTH_2nd"/>
</dbReference>
<evidence type="ECO:0000256" key="2">
    <source>
        <dbReference type="ARBA" id="ARBA00009695"/>
    </source>
</evidence>
<sequence length="294" mass="34552">MIPYIRVVFLIRIKLKREGGNCMPELARIQTAKKTKNRYHLFVKEGEGETYACSISEDVLVKEGLQKGQQLSGDDLERLKETDALDKAFQKALNYLSYRMRSEKEIRDYLKQEEVPPEEIDDMISRLEELDFLHDARFAEAFVRTKRDQSKKGPMVIRQELFQKGISDAVTAQALEQYSEEQQIDDAIKLVEKKQHSYKKESTRQREQKLMQFLMQRGYSSAVASTAVKEADLEESQAMEEEALDKWAEKAWRKYEKDDPWKRRQKVKQALYRRGFSGDPVEAWMNEKEMEEEG</sequence>
<dbReference type="NCBIfam" id="NF010733">
    <property type="entry name" value="PRK14135.1"/>
    <property type="match status" value="1"/>
</dbReference>
<dbReference type="Proteomes" id="UP000243650">
    <property type="component" value="Unassembled WGS sequence"/>
</dbReference>
<dbReference type="InterPro" id="IPR036388">
    <property type="entry name" value="WH-like_DNA-bd_sf"/>
</dbReference>
<feature type="domain" description="RecX second three-helical" evidence="6">
    <location>
        <begin position="135"/>
        <end position="175"/>
    </location>
</feature>
<organism evidence="9 10">
    <name type="scientific">Alkalicoccus urumqiensis</name>
    <name type="common">Bacillus urumqiensis</name>
    <dbReference type="NCBI Taxonomy" id="1548213"/>
    <lineage>
        <taxon>Bacteria</taxon>
        <taxon>Bacillati</taxon>
        <taxon>Bacillota</taxon>
        <taxon>Bacilli</taxon>
        <taxon>Bacillales</taxon>
        <taxon>Bacillaceae</taxon>
        <taxon>Alkalicoccus</taxon>
    </lineage>
</organism>
<evidence type="ECO:0000256" key="4">
    <source>
        <dbReference type="ARBA" id="ARBA00022490"/>
    </source>
</evidence>
<dbReference type="Pfam" id="PF21981">
    <property type="entry name" value="RecX_HTH3"/>
    <property type="match status" value="2"/>
</dbReference>
<dbReference type="PANTHER" id="PTHR33602:SF1">
    <property type="entry name" value="REGULATORY PROTEIN RECX FAMILY PROTEIN"/>
    <property type="match status" value="1"/>
</dbReference>
<dbReference type="InterPro" id="IPR003783">
    <property type="entry name" value="Regulatory_RecX"/>
</dbReference>
<reference evidence="9 10" key="1">
    <citation type="submission" date="2018-03" db="EMBL/GenBank/DDBJ databases">
        <title>Bacillus urumqiensis sp. nov., a moderately haloalkaliphilic bacterium isolated from a salt lake.</title>
        <authorList>
            <person name="Zhao B."/>
            <person name="Liao Z."/>
        </authorList>
    </citation>
    <scope>NUCLEOTIDE SEQUENCE [LARGE SCALE GENOMIC DNA]</scope>
    <source>
        <strain evidence="9 10">BZ-SZ-XJ18</strain>
    </source>
</reference>
<dbReference type="GO" id="GO:0005737">
    <property type="term" value="C:cytoplasm"/>
    <property type="evidence" value="ECO:0007669"/>
    <property type="project" value="UniProtKB-SubCell"/>
</dbReference>
<accession>A0A2P6MGR9</accession>
<comment type="subcellular location">
    <subcellularLocation>
        <location evidence="1 5">Cytoplasm</location>
    </subcellularLocation>
</comment>
<keyword evidence="4 5" id="KW-0963">Cytoplasm</keyword>
<feature type="domain" description="RecX third three-helical" evidence="7">
    <location>
        <begin position="181"/>
        <end position="227"/>
    </location>
</feature>
<dbReference type="InterPro" id="IPR053926">
    <property type="entry name" value="RecX_HTH_1st"/>
</dbReference>
<keyword evidence="10" id="KW-1185">Reference proteome</keyword>
<proteinExistence type="inferred from homology"/>
<dbReference type="EMBL" id="PVNS01000008">
    <property type="protein sequence ID" value="PRO65472.1"/>
    <property type="molecule type" value="Genomic_DNA"/>
</dbReference>
<dbReference type="Pfam" id="PF02631">
    <property type="entry name" value="RecX_HTH2"/>
    <property type="match status" value="1"/>
</dbReference>
<evidence type="ECO:0000313" key="9">
    <source>
        <dbReference type="EMBL" id="PRO65472.1"/>
    </source>
</evidence>
<evidence type="ECO:0000259" key="7">
    <source>
        <dbReference type="Pfam" id="PF21981"/>
    </source>
</evidence>